<evidence type="ECO:0000313" key="2">
    <source>
        <dbReference type="EMBL" id="OGC43664.1"/>
    </source>
</evidence>
<reference evidence="2 3" key="1">
    <citation type="journal article" date="2016" name="Nat. Commun.">
        <title>Thousands of microbial genomes shed light on interconnected biogeochemical processes in an aquifer system.</title>
        <authorList>
            <person name="Anantharaman K."/>
            <person name="Brown C.T."/>
            <person name="Hug L.A."/>
            <person name="Sharon I."/>
            <person name="Castelle C.J."/>
            <person name="Probst A.J."/>
            <person name="Thomas B.C."/>
            <person name="Singh A."/>
            <person name="Wilkins M.J."/>
            <person name="Karaoz U."/>
            <person name="Brodie E.L."/>
            <person name="Williams K.H."/>
            <person name="Hubbard S.S."/>
            <person name="Banfield J.F."/>
        </authorList>
    </citation>
    <scope>NUCLEOTIDE SEQUENCE [LARGE SCALE GENOMIC DNA]</scope>
</reference>
<dbReference type="AlphaFoldDB" id="A0A1F4UFF8"/>
<feature type="transmembrane region" description="Helical" evidence="1">
    <location>
        <begin position="34"/>
        <end position="58"/>
    </location>
</feature>
<protein>
    <submittedName>
        <fullName evidence="2">Uncharacterized protein</fullName>
    </submittedName>
</protein>
<dbReference type="GO" id="GO:0004190">
    <property type="term" value="F:aspartic-type endopeptidase activity"/>
    <property type="evidence" value="ECO:0007669"/>
    <property type="project" value="InterPro"/>
</dbReference>
<keyword evidence="1" id="KW-0472">Membrane</keyword>
<proteinExistence type="predicted"/>
<accession>A0A1F4UFF8</accession>
<dbReference type="Proteomes" id="UP000177434">
    <property type="component" value="Unassembled WGS sequence"/>
</dbReference>
<name>A0A1F4UFF8_9BACT</name>
<gene>
    <name evidence="2" type="ORF">A2400_01395</name>
</gene>
<feature type="transmembrane region" description="Helical" evidence="1">
    <location>
        <begin position="5"/>
        <end position="22"/>
    </location>
</feature>
<dbReference type="InterPro" id="IPR001872">
    <property type="entry name" value="Peptidase_A8"/>
</dbReference>
<dbReference type="Pfam" id="PF01252">
    <property type="entry name" value="Peptidase_A8"/>
    <property type="match status" value="1"/>
</dbReference>
<dbReference type="GO" id="GO:0006508">
    <property type="term" value="P:proteolysis"/>
    <property type="evidence" value="ECO:0007669"/>
    <property type="project" value="InterPro"/>
</dbReference>
<keyword evidence="1" id="KW-0812">Transmembrane</keyword>
<evidence type="ECO:0000313" key="3">
    <source>
        <dbReference type="Proteomes" id="UP000177434"/>
    </source>
</evidence>
<comment type="caution">
    <text evidence="2">The sequence shown here is derived from an EMBL/GenBank/DDBJ whole genome shotgun (WGS) entry which is preliminary data.</text>
</comment>
<dbReference type="EMBL" id="MEUN01000113">
    <property type="protein sequence ID" value="OGC43664.1"/>
    <property type="molecule type" value="Genomic_DNA"/>
</dbReference>
<feature type="transmembrane region" description="Helical" evidence="1">
    <location>
        <begin position="92"/>
        <end position="120"/>
    </location>
</feature>
<organism evidence="2 3">
    <name type="scientific">candidate division WS6 bacterium RIFOXYB1_FULL_33_14</name>
    <dbReference type="NCBI Taxonomy" id="1817896"/>
    <lineage>
        <taxon>Bacteria</taxon>
        <taxon>Candidatus Dojkabacteria</taxon>
    </lineage>
</organism>
<evidence type="ECO:0000256" key="1">
    <source>
        <dbReference type="SAM" id="Phobius"/>
    </source>
</evidence>
<sequence length="128" mass="14381">MRYVVLFSVLIGVLNIFFSWFFCSIDKCVINNGIAFGISIKGEISITFLLILFLLYIGWKVKKDWGVILGSVGILGFSNLICRVVFGGVSDYLHIFSLSFNIADIFIVLFSIVSGVLILFKKDINNIR</sequence>
<feature type="transmembrane region" description="Helical" evidence="1">
    <location>
        <begin position="65"/>
        <end position="86"/>
    </location>
</feature>
<dbReference type="GO" id="GO:0016020">
    <property type="term" value="C:membrane"/>
    <property type="evidence" value="ECO:0007669"/>
    <property type="project" value="InterPro"/>
</dbReference>
<keyword evidence="1" id="KW-1133">Transmembrane helix</keyword>